<evidence type="ECO:0000256" key="1">
    <source>
        <dbReference type="ARBA" id="ARBA00001936"/>
    </source>
</evidence>
<evidence type="ECO:0000256" key="2">
    <source>
        <dbReference type="ARBA" id="ARBA00001946"/>
    </source>
</evidence>
<keyword evidence="13" id="KW-1185">Reference proteome</keyword>
<dbReference type="PIRSF" id="PIRSF004602">
    <property type="entry name" value="ATPgrasp_PurP"/>
    <property type="match status" value="1"/>
</dbReference>
<dbReference type="UniPathway" id="UPA00074">
    <property type="reaction ID" value="UER00134"/>
</dbReference>
<dbReference type="Pfam" id="PF06973">
    <property type="entry name" value="DUF1297"/>
    <property type="match status" value="1"/>
</dbReference>
<evidence type="ECO:0000256" key="8">
    <source>
        <dbReference type="ARBA" id="ARBA00022842"/>
    </source>
</evidence>
<gene>
    <name evidence="10 12" type="primary">purP</name>
    <name evidence="12" type="ORF">NARC_30071</name>
</gene>
<dbReference type="InterPro" id="IPR009720">
    <property type="entry name" value="IMP_biosynth_PurP_C"/>
</dbReference>
<dbReference type="InterPro" id="IPR010672">
    <property type="entry name" value="IMP_biosynth_PurP_N"/>
</dbReference>
<dbReference type="Gene3D" id="3.30.470.20">
    <property type="entry name" value="ATP-grasp fold, B domain"/>
    <property type="match status" value="1"/>
</dbReference>
<dbReference type="GO" id="GO:0006189">
    <property type="term" value="P:'de novo' IMP biosynthetic process"/>
    <property type="evidence" value="ECO:0007669"/>
    <property type="project" value="UniProtKB-UniRule"/>
</dbReference>
<dbReference type="Pfam" id="PF06849">
    <property type="entry name" value="DUF1246"/>
    <property type="match status" value="1"/>
</dbReference>
<sequence>MSKQKKLISDKIPINKRVMNMNDQNSAERNFDRDLDKQTVMTLGSHCSLQVLKGAKDEDFNTLLVCEEKRFDMYKRFKFIDNIVSIKNFKEIVNKNFQDELIEKFSPILIPHGTLISTLNMDELESIKIPIFGNKWILRWESDRMLKQQLMDESKLPSPTQISSKNAIDGLCIVKLHGAAGGKGYFLVSDKKGFEEQAQKLIKSHVIESEENLFIQKYANGVPVYLQYFYSPITNELELLGIDRRYETDIDAIGRIPSKYQISSNIEPSYTVVGNIPIVLRESLLPEVYSMGERFVEASRRLVPPGMPGPFCIEGVYDKNANFIAFEFSARIVAGTNLYVSGSPYSDLLFDTPMSMGRRISLEIKRAIGSSKIDLITT</sequence>
<dbReference type="PANTHER" id="PTHR38147:SF2">
    <property type="entry name" value="5-FORMAMINOIMIDAZOLE-4-CARBOXAMIDE-1-(BETA)-D-RIBOFURANOSYL 5'-MONOPHOSPHATE SYNTHETASE"/>
    <property type="match status" value="1"/>
</dbReference>
<evidence type="ECO:0000256" key="9">
    <source>
        <dbReference type="ARBA" id="ARBA00023211"/>
    </source>
</evidence>
<comment type="pathway">
    <text evidence="10">Purine metabolism; IMP biosynthesis via de novo pathway; 5-formamido-1-(5-phospho-D-ribosyl)imidazole-4-carboxamide from 5-amino-1-(5-phospho-D-ribosyl)imidazole-4-carboxamide (formate route): step 1/1.</text>
</comment>
<dbReference type="InterPro" id="IPR013815">
    <property type="entry name" value="ATP_grasp_subdomain_1"/>
</dbReference>
<protein>
    <recommendedName>
        <fullName evidence="10">5-formaminoimidazole-4-carboxamide-1-(beta)-D-ribofuranosyl 5'-monophosphate synthetase</fullName>
        <ecNumber evidence="10">6.3.4.23</ecNumber>
    </recommendedName>
    <alternativeName>
        <fullName evidence="10">5-aminoimidazole-4-carboxamide-1-beta-D-ribofuranosyl 5'-monophosphate--formate ligase</fullName>
    </alternativeName>
</protein>
<dbReference type="InterPro" id="IPR016185">
    <property type="entry name" value="PreATP-grasp_dom_sf"/>
</dbReference>
<dbReference type="GO" id="GO:0000287">
    <property type="term" value="F:magnesium ion binding"/>
    <property type="evidence" value="ECO:0007669"/>
    <property type="project" value="InterPro"/>
</dbReference>
<feature type="binding site" evidence="10">
    <location>
        <position position="247"/>
    </location>
    <ligand>
        <name>ATP</name>
        <dbReference type="ChEBI" id="CHEBI:30616"/>
    </ligand>
</feature>
<dbReference type="Gene3D" id="3.30.1490.20">
    <property type="entry name" value="ATP-grasp fold, A domain"/>
    <property type="match status" value="1"/>
</dbReference>
<dbReference type="SUPFAM" id="SSF56059">
    <property type="entry name" value="Glutathione synthetase ATP-binding domain-like"/>
    <property type="match status" value="1"/>
</dbReference>
<evidence type="ECO:0000313" key="12">
    <source>
        <dbReference type="EMBL" id="TVP41357.1"/>
    </source>
</evidence>
<dbReference type="Gene3D" id="3.40.50.20">
    <property type="match status" value="1"/>
</dbReference>
<comment type="similarity">
    <text evidence="10">Belongs to the phosphohexose mutase family.</text>
</comment>
<evidence type="ECO:0000259" key="11">
    <source>
        <dbReference type="PROSITE" id="PS50975"/>
    </source>
</evidence>
<feature type="domain" description="ATP-grasp" evidence="11">
    <location>
        <begin position="143"/>
        <end position="354"/>
    </location>
</feature>
<keyword evidence="4" id="KW-0479">Metal-binding</keyword>
<reference evidence="12 13" key="1">
    <citation type="journal article" date="2019" name="Front. Microbiol.">
        <title>Ammonia Oxidation by the Arctic Terrestrial Thaumarchaeote Candidatus Nitrosocosmicus arcticus Is Stimulated by Increasing Temperatures.</title>
        <authorList>
            <person name="Alves R.J.E."/>
            <person name="Kerou M."/>
            <person name="Zappe A."/>
            <person name="Bittner R."/>
            <person name="Abby S.S."/>
            <person name="Schmidt H.A."/>
            <person name="Pfeifer K."/>
            <person name="Schleper C."/>
        </authorList>
    </citation>
    <scope>NUCLEOTIDE SEQUENCE [LARGE SCALE GENOMIC DNA]</scope>
    <source>
        <strain evidence="12 13">Kfb</strain>
    </source>
</reference>
<dbReference type="Proteomes" id="UP000315289">
    <property type="component" value="Unassembled WGS sequence"/>
</dbReference>
<comment type="function">
    <text evidence="10">Catalyzes the ATP- and formate-dependent formylation of 5-aminoimidazole-4-carboxamide-1-beta-d-ribofuranosyl 5'-monophosphate (AICAR) to 5-formaminoimidazole-4-carboxamide-1-beta-d-ribofuranosyl 5'-monophosphate (FAICAR) in the absence of folates.</text>
</comment>
<dbReference type="EC" id="6.3.4.23" evidence="10"/>
<feature type="binding site" evidence="10">
    <location>
        <position position="275"/>
    </location>
    <ligand>
        <name>5-amino-1-(5-phospho-beta-D-ribosyl)imidazole-4-carboxamide</name>
        <dbReference type="ChEBI" id="CHEBI:58475"/>
    </ligand>
</feature>
<dbReference type="InterPro" id="IPR023656">
    <property type="entry name" value="IMP_biosynth_PurP"/>
</dbReference>
<comment type="cofactor">
    <cofactor evidence="2">
        <name>Mg(2+)</name>
        <dbReference type="ChEBI" id="CHEBI:18420"/>
    </cofactor>
</comment>
<evidence type="ECO:0000256" key="10">
    <source>
        <dbReference type="HAMAP-Rule" id="MF_01163"/>
    </source>
</evidence>
<organism evidence="12 13">
    <name type="scientific">Candidatus Nitrosocosmicus arcticus</name>
    <dbReference type="NCBI Taxonomy" id="2035267"/>
    <lineage>
        <taxon>Archaea</taxon>
        <taxon>Nitrososphaerota</taxon>
        <taxon>Nitrososphaeria</taxon>
        <taxon>Nitrososphaerales</taxon>
        <taxon>Nitrososphaeraceae</taxon>
        <taxon>Candidatus Nitrosocosmicus</taxon>
    </lineage>
</organism>
<keyword evidence="7 10" id="KW-0067">ATP-binding</keyword>
<dbReference type="PANTHER" id="PTHR38147">
    <property type="entry name" value="5-FORMAMINOIMIDAZOLE-4-CARBOXAMIDE-1-(BETA)-D-RIBOFURANOSYL 5'-MONOPHOSPHATE SYNTHETASE-RELATED"/>
    <property type="match status" value="1"/>
</dbReference>
<proteinExistence type="inferred from homology"/>
<dbReference type="HAMAP" id="MF_01163">
    <property type="entry name" value="IMP_biosynth_PurP"/>
    <property type="match status" value="1"/>
</dbReference>
<evidence type="ECO:0000313" key="13">
    <source>
        <dbReference type="Proteomes" id="UP000315289"/>
    </source>
</evidence>
<dbReference type="InterPro" id="IPR011761">
    <property type="entry name" value="ATP-grasp"/>
</dbReference>
<comment type="caution">
    <text evidence="12">The sequence shown here is derived from an EMBL/GenBank/DDBJ whole genome shotgun (WGS) entry which is preliminary data.</text>
</comment>
<comment type="cofactor">
    <cofactor evidence="1">
        <name>Mn(2+)</name>
        <dbReference type="ChEBI" id="CHEBI:29035"/>
    </cofactor>
</comment>
<keyword evidence="6 10" id="KW-0658">Purine biosynthesis</keyword>
<evidence type="ECO:0000256" key="7">
    <source>
        <dbReference type="ARBA" id="ARBA00022840"/>
    </source>
</evidence>
<evidence type="ECO:0000256" key="6">
    <source>
        <dbReference type="ARBA" id="ARBA00022755"/>
    </source>
</evidence>
<feature type="binding site" evidence="10">
    <location>
        <position position="46"/>
    </location>
    <ligand>
        <name>5-amino-1-(5-phospho-beta-D-ribosyl)imidazole-4-carboxamide</name>
        <dbReference type="ChEBI" id="CHEBI:58475"/>
    </ligand>
</feature>
<name>A0A557SXM1_9ARCH</name>
<comment type="catalytic activity">
    <reaction evidence="10">
        <text>5-amino-1-(5-phospho-beta-D-ribosyl)imidazole-4-carboxamide + formate + ATP = 5-formamido-1-(5-phospho-D-ribosyl)imidazole-4-carboxamide + ADP + phosphate</text>
        <dbReference type="Rhea" id="RHEA:24836"/>
        <dbReference type="ChEBI" id="CHEBI:15740"/>
        <dbReference type="ChEBI" id="CHEBI:30616"/>
        <dbReference type="ChEBI" id="CHEBI:43474"/>
        <dbReference type="ChEBI" id="CHEBI:58467"/>
        <dbReference type="ChEBI" id="CHEBI:58475"/>
        <dbReference type="ChEBI" id="CHEBI:456216"/>
        <dbReference type="EC" id="6.3.4.23"/>
    </reaction>
</comment>
<keyword evidence="9" id="KW-0464">Manganese</keyword>
<dbReference type="AlphaFoldDB" id="A0A557SXM1"/>
<evidence type="ECO:0000256" key="5">
    <source>
        <dbReference type="ARBA" id="ARBA00022741"/>
    </source>
</evidence>
<dbReference type="SUPFAM" id="SSF52440">
    <property type="entry name" value="PreATP-grasp domain"/>
    <property type="match status" value="1"/>
</dbReference>
<dbReference type="GO" id="GO:0016879">
    <property type="term" value="F:ligase activity, forming carbon-nitrogen bonds"/>
    <property type="evidence" value="ECO:0007669"/>
    <property type="project" value="UniProtKB-UniRule"/>
</dbReference>
<dbReference type="GO" id="GO:0005524">
    <property type="term" value="F:ATP binding"/>
    <property type="evidence" value="ECO:0007669"/>
    <property type="project" value="UniProtKB-UniRule"/>
</dbReference>
<evidence type="ECO:0000256" key="3">
    <source>
        <dbReference type="ARBA" id="ARBA00022598"/>
    </source>
</evidence>
<keyword evidence="5 10" id="KW-0547">Nucleotide-binding</keyword>
<dbReference type="PROSITE" id="PS50975">
    <property type="entry name" value="ATP_GRASP"/>
    <property type="match status" value="1"/>
</dbReference>
<evidence type="ECO:0000256" key="4">
    <source>
        <dbReference type="ARBA" id="ARBA00022723"/>
    </source>
</evidence>
<keyword evidence="8" id="KW-0460">Magnesium</keyword>
<feature type="binding site" evidence="10">
    <location>
        <position position="114"/>
    </location>
    <ligand>
        <name>5-amino-1-(5-phospho-beta-D-ribosyl)imidazole-4-carboxamide</name>
        <dbReference type="ChEBI" id="CHEBI:58475"/>
    </ligand>
</feature>
<dbReference type="EMBL" id="VOAH01000003">
    <property type="protein sequence ID" value="TVP41357.1"/>
    <property type="molecule type" value="Genomic_DNA"/>
</dbReference>
<accession>A0A557SXM1</accession>
<keyword evidence="3 10" id="KW-0436">Ligase</keyword>